<organism evidence="1">
    <name type="scientific">hydrothermal vent metagenome</name>
    <dbReference type="NCBI Taxonomy" id="652676"/>
    <lineage>
        <taxon>unclassified sequences</taxon>
        <taxon>metagenomes</taxon>
        <taxon>ecological metagenomes</taxon>
    </lineage>
</organism>
<sequence length="54" mass="6414">MLLEAVDDFLTLLDRYRSVDGIYSCFIKSKWFYCFSVTPPCFTILFPCFSRIFP</sequence>
<evidence type="ECO:0000313" key="1">
    <source>
        <dbReference type="EMBL" id="VAW18738.1"/>
    </source>
</evidence>
<proteinExistence type="predicted"/>
<protein>
    <submittedName>
        <fullName evidence="1">Uncharacterized protein</fullName>
    </submittedName>
</protein>
<dbReference type="AlphaFoldDB" id="A0A3B0TLB3"/>
<dbReference type="EMBL" id="UOEM01000118">
    <property type="protein sequence ID" value="VAW18738.1"/>
    <property type="molecule type" value="Genomic_DNA"/>
</dbReference>
<accession>A0A3B0TLB3</accession>
<gene>
    <name evidence="1" type="ORF">MNBD_ALPHA09-1624</name>
</gene>
<reference evidence="1" key="1">
    <citation type="submission" date="2018-06" db="EMBL/GenBank/DDBJ databases">
        <authorList>
            <person name="Zhirakovskaya E."/>
        </authorList>
    </citation>
    <scope>NUCLEOTIDE SEQUENCE</scope>
</reference>
<name>A0A3B0TLB3_9ZZZZ</name>